<protein>
    <submittedName>
        <fullName evidence="2">Uncharacterized protein</fullName>
    </submittedName>
</protein>
<organism evidence="2 3">
    <name type="scientific">Ephemerocybe angulata</name>
    <dbReference type="NCBI Taxonomy" id="980116"/>
    <lineage>
        <taxon>Eukaryota</taxon>
        <taxon>Fungi</taxon>
        <taxon>Dikarya</taxon>
        <taxon>Basidiomycota</taxon>
        <taxon>Agaricomycotina</taxon>
        <taxon>Agaricomycetes</taxon>
        <taxon>Agaricomycetidae</taxon>
        <taxon>Agaricales</taxon>
        <taxon>Agaricineae</taxon>
        <taxon>Psathyrellaceae</taxon>
        <taxon>Ephemerocybe</taxon>
    </lineage>
</organism>
<reference evidence="2 3" key="1">
    <citation type="submission" date="2020-07" db="EMBL/GenBank/DDBJ databases">
        <title>Comparative genomics of pyrophilous fungi reveals a link between fire events and developmental genes.</title>
        <authorList>
            <consortium name="DOE Joint Genome Institute"/>
            <person name="Steindorff A.S."/>
            <person name="Carver A."/>
            <person name="Calhoun S."/>
            <person name="Stillman K."/>
            <person name="Liu H."/>
            <person name="Lipzen A."/>
            <person name="Pangilinan J."/>
            <person name="Labutti K."/>
            <person name="Bruns T.D."/>
            <person name="Grigoriev I.V."/>
        </authorList>
    </citation>
    <scope>NUCLEOTIDE SEQUENCE [LARGE SCALE GENOMIC DNA]</scope>
    <source>
        <strain evidence="2 3">CBS 144469</strain>
    </source>
</reference>
<feature type="compositionally biased region" description="Basic residues" evidence="1">
    <location>
        <begin position="222"/>
        <end position="231"/>
    </location>
</feature>
<sequence length="269" mass="28999">MREQGEVADINLFFTSIQQPSGPLLERCVPEPRPRQASPVLPVPRLPLASPAPRLPELVVASPALRLPPEGLAPRPRQASLVLPVPRDLLPGLVPRPRQASLVPPVPRDPLPGLVLPPRRPVEASPVPRVPLHPLTVPYPSDIPNARSSSFSGEHFDNIDAIIDDFDKFKVVSGEEAEDFEVQDVVAGEEEGDPPPVGLHPVAAKRLAEDGAPVGPDDHGRRASKRSRKSAHFGPQILTTGDPVEKVKPSWSMVPIDDDVEGVWARGGP</sequence>
<accession>A0A8H6HLR2</accession>
<name>A0A8H6HLR2_9AGAR</name>
<dbReference type="Proteomes" id="UP000521943">
    <property type="component" value="Unassembled WGS sequence"/>
</dbReference>
<evidence type="ECO:0000313" key="3">
    <source>
        <dbReference type="Proteomes" id="UP000521943"/>
    </source>
</evidence>
<keyword evidence="3" id="KW-1185">Reference proteome</keyword>
<evidence type="ECO:0000313" key="2">
    <source>
        <dbReference type="EMBL" id="KAF6748687.1"/>
    </source>
</evidence>
<proteinExistence type="predicted"/>
<comment type="caution">
    <text evidence="2">The sequence shown here is derived from an EMBL/GenBank/DDBJ whole genome shotgun (WGS) entry which is preliminary data.</text>
</comment>
<dbReference type="AlphaFoldDB" id="A0A8H6HLR2"/>
<gene>
    <name evidence="2" type="ORF">DFP72DRAFT_1144135</name>
</gene>
<evidence type="ECO:0000256" key="1">
    <source>
        <dbReference type="SAM" id="MobiDB-lite"/>
    </source>
</evidence>
<feature type="region of interest" description="Disordered" evidence="1">
    <location>
        <begin position="206"/>
        <end position="269"/>
    </location>
</feature>
<dbReference type="EMBL" id="JACGCI010000069">
    <property type="protein sequence ID" value="KAF6748687.1"/>
    <property type="molecule type" value="Genomic_DNA"/>
</dbReference>